<feature type="transmembrane region" description="Helical" evidence="1">
    <location>
        <begin position="64"/>
        <end position="85"/>
    </location>
</feature>
<accession>A0A0M1VVA7</accession>
<evidence type="ECO:0000313" key="2">
    <source>
        <dbReference type="EMBL" id="EEO40301.1"/>
    </source>
</evidence>
<organism evidence="2 3">
    <name type="scientific">Fusobacterium vincentii 4_1_13</name>
    <dbReference type="NCBI Taxonomy" id="469606"/>
    <lineage>
        <taxon>Bacteria</taxon>
        <taxon>Fusobacteriati</taxon>
        <taxon>Fusobacteriota</taxon>
        <taxon>Fusobacteriia</taxon>
        <taxon>Fusobacteriales</taxon>
        <taxon>Fusobacteriaceae</taxon>
        <taxon>Fusobacterium</taxon>
    </lineage>
</organism>
<dbReference type="EMBL" id="ACDE02000019">
    <property type="protein sequence ID" value="EEO40301.1"/>
    <property type="molecule type" value="Genomic_DNA"/>
</dbReference>
<dbReference type="Proteomes" id="UP000004925">
    <property type="component" value="Unassembled WGS sequence"/>
</dbReference>
<feature type="transmembrane region" description="Helical" evidence="1">
    <location>
        <begin position="97"/>
        <end position="115"/>
    </location>
</feature>
<feature type="transmembrane region" description="Helical" evidence="1">
    <location>
        <begin position="9"/>
        <end position="27"/>
    </location>
</feature>
<feature type="transmembrane region" description="Helical" evidence="1">
    <location>
        <begin position="33"/>
        <end position="52"/>
    </location>
</feature>
<sequence>MFKNRGYKFFNNLYIPAIILILLYLFGSKTEKYLKIAISLIIPVGATIYLYRRISIFELEKRKKINILIVTFLVELIFSIQIMFLGIPTIPYLPAPFNNLIFLGAIVTIICSSFWKKEEYNKGLIELTLIICWTLIFLYQFSINFIKIKEMW</sequence>
<dbReference type="HOGENOM" id="CLU_1719696_0_0_0"/>
<keyword evidence="1" id="KW-1133">Transmembrane helix</keyword>
<name>A0A0M1VVA7_FUSVC</name>
<evidence type="ECO:0000256" key="1">
    <source>
        <dbReference type="SAM" id="Phobius"/>
    </source>
</evidence>
<dbReference type="RefSeq" id="WP_008803004.1">
    <property type="nucleotide sequence ID" value="NZ_KQ235737.1"/>
</dbReference>
<gene>
    <name evidence="2" type="ORF">FSCG_01014</name>
</gene>
<keyword evidence="1" id="KW-0812">Transmembrane</keyword>
<evidence type="ECO:0000313" key="3">
    <source>
        <dbReference type="Proteomes" id="UP000004925"/>
    </source>
</evidence>
<keyword evidence="1" id="KW-0472">Membrane</keyword>
<feature type="transmembrane region" description="Helical" evidence="1">
    <location>
        <begin position="127"/>
        <end position="146"/>
    </location>
</feature>
<proteinExistence type="predicted"/>
<reference evidence="2 3" key="1">
    <citation type="submission" date="2011-10" db="EMBL/GenBank/DDBJ databases">
        <title>The Genome Sequence of Fusobacterium sp. 4_1_13.</title>
        <authorList>
            <consortium name="The Broad Institute Genome Sequencing Platform"/>
            <person name="Earl A."/>
            <person name="Ward D."/>
            <person name="Feldgarden M."/>
            <person name="Gevers D."/>
            <person name="Strauss J."/>
            <person name="Ambrose C."/>
            <person name="Allen-Vercoe E."/>
            <person name="Young S.K."/>
            <person name="Zeng Q."/>
            <person name="Gargeya S."/>
            <person name="Fitzgerald M."/>
            <person name="Haas B."/>
            <person name="Abouelleil A."/>
            <person name="Alvarado L."/>
            <person name="Arachchi H.M."/>
            <person name="Berlin A."/>
            <person name="Brown A."/>
            <person name="Chapman S.B."/>
            <person name="Chen Z."/>
            <person name="Dunbar C."/>
            <person name="Freedman E."/>
            <person name="Gearin G."/>
            <person name="Goldberg J."/>
            <person name="Griggs A."/>
            <person name="Gujja S."/>
            <person name="Heiman D."/>
            <person name="Howarth C."/>
            <person name="Larson L."/>
            <person name="Lui A."/>
            <person name="MacDonald P.J."/>
            <person name="Montmayeur A."/>
            <person name="Murphy C."/>
            <person name="Neiman D."/>
            <person name="Pearson M."/>
            <person name="Priest M."/>
            <person name="Roberts A."/>
            <person name="Saif S."/>
            <person name="Shea T."/>
            <person name="Shenoy N."/>
            <person name="Sisk P."/>
            <person name="Stolte C."/>
            <person name="Sykes S."/>
            <person name="Wortman J."/>
            <person name="Nusbaum C."/>
            <person name="Birren B."/>
        </authorList>
    </citation>
    <scope>NUCLEOTIDE SEQUENCE [LARGE SCALE GENOMIC DNA]</scope>
    <source>
        <strain evidence="2 3">4_1_13</strain>
    </source>
</reference>
<comment type="caution">
    <text evidence="2">The sequence shown here is derived from an EMBL/GenBank/DDBJ whole genome shotgun (WGS) entry which is preliminary data.</text>
</comment>
<protein>
    <submittedName>
        <fullName evidence="2">Uncharacterized protein</fullName>
    </submittedName>
</protein>
<dbReference type="AlphaFoldDB" id="A0A0M1VVA7"/>